<organism evidence="2 3">
    <name type="scientific">Diabrotica balteata</name>
    <name type="common">Banded cucumber beetle</name>
    <dbReference type="NCBI Taxonomy" id="107213"/>
    <lineage>
        <taxon>Eukaryota</taxon>
        <taxon>Metazoa</taxon>
        <taxon>Ecdysozoa</taxon>
        <taxon>Arthropoda</taxon>
        <taxon>Hexapoda</taxon>
        <taxon>Insecta</taxon>
        <taxon>Pterygota</taxon>
        <taxon>Neoptera</taxon>
        <taxon>Endopterygota</taxon>
        <taxon>Coleoptera</taxon>
        <taxon>Polyphaga</taxon>
        <taxon>Cucujiformia</taxon>
        <taxon>Chrysomeloidea</taxon>
        <taxon>Chrysomelidae</taxon>
        <taxon>Galerucinae</taxon>
        <taxon>Diabroticina</taxon>
        <taxon>Diabroticites</taxon>
        <taxon>Diabrotica</taxon>
    </lineage>
</organism>
<dbReference type="Gene3D" id="3.90.1200.10">
    <property type="match status" value="1"/>
</dbReference>
<dbReference type="SMART" id="SM00587">
    <property type="entry name" value="CHK"/>
    <property type="match status" value="1"/>
</dbReference>
<feature type="domain" description="CHK kinase-like" evidence="1">
    <location>
        <begin position="121"/>
        <end position="317"/>
    </location>
</feature>
<dbReference type="OrthoDB" id="8250698at2759"/>
<dbReference type="InterPro" id="IPR015897">
    <property type="entry name" value="CHK_kinase-like"/>
</dbReference>
<name>A0A9N9X8A5_DIABA</name>
<sequence length="387" mass="45627">MVSQAKIESWVIQFLQDQKYEDYQIEFNGKPDKDTGYMSDINFLTVKCTHSNEEKFLHVVLKHDYYQQRETIKNAFIIETLIYHTVLPTFRSFELRKNIEDVFDSAPKYFYSLNDKNTQIILIENVTNKGYRMHDRRKAFDMDHCKLILREYGKLHALSFAFRDQHPEEFKDLCKRFPDIHAIFAAQKDMQEYVKSRIEEMANVLKMNGDVELSVRLQAELEDAFKIEDEEIRAEDGQVVICHGDNWNNNYMFKYSLDDGCETPNSVMLLDWQLSGVRSPANDLSNFLFLTCSKKELDQLEDLLHVYHDALTDRLKLLGSSTNLFTFDDLKRHWKENSMFGLLGMVIDLNLAVKEDKDSDVMETPEVLFYERAKAAISTYFKYQEIF</sequence>
<dbReference type="SUPFAM" id="SSF56112">
    <property type="entry name" value="Protein kinase-like (PK-like)"/>
    <property type="match status" value="1"/>
</dbReference>
<reference evidence="2" key="1">
    <citation type="submission" date="2022-01" db="EMBL/GenBank/DDBJ databases">
        <authorList>
            <person name="King R."/>
        </authorList>
    </citation>
    <scope>NUCLEOTIDE SEQUENCE</scope>
</reference>
<evidence type="ECO:0000313" key="3">
    <source>
        <dbReference type="Proteomes" id="UP001153709"/>
    </source>
</evidence>
<proteinExistence type="predicted"/>
<dbReference type="PANTHER" id="PTHR11012:SF30">
    <property type="entry name" value="PROTEIN KINASE-LIKE DOMAIN-CONTAINING"/>
    <property type="match status" value="1"/>
</dbReference>
<dbReference type="EMBL" id="OU898277">
    <property type="protein sequence ID" value="CAG9828863.1"/>
    <property type="molecule type" value="Genomic_DNA"/>
</dbReference>
<accession>A0A9N9X8A5</accession>
<dbReference type="PANTHER" id="PTHR11012">
    <property type="entry name" value="PROTEIN KINASE-LIKE DOMAIN-CONTAINING"/>
    <property type="match status" value="1"/>
</dbReference>
<dbReference type="Proteomes" id="UP001153709">
    <property type="component" value="Chromosome 2"/>
</dbReference>
<dbReference type="AlphaFoldDB" id="A0A9N9X8A5"/>
<gene>
    <name evidence="2" type="ORF">DIABBA_LOCUS2748</name>
</gene>
<evidence type="ECO:0000259" key="1">
    <source>
        <dbReference type="SMART" id="SM00587"/>
    </source>
</evidence>
<dbReference type="Pfam" id="PF02958">
    <property type="entry name" value="EcKL"/>
    <property type="match status" value="1"/>
</dbReference>
<protein>
    <recommendedName>
        <fullName evidence="1">CHK kinase-like domain-containing protein</fullName>
    </recommendedName>
</protein>
<evidence type="ECO:0000313" key="2">
    <source>
        <dbReference type="EMBL" id="CAG9828863.1"/>
    </source>
</evidence>
<keyword evidence="3" id="KW-1185">Reference proteome</keyword>
<dbReference type="InterPro" id="IPR004119">
    <property type="entry name" value="EcKL"/>
</dbReference>
<dbReference type="InterPro" id="IPR011009">
    <property type="entry name" value="Kinase-like_dom_sf"/>
</dbReference>